<dbReference type="InterPro" id="IPR009241">
    <property type="entry name" value="HigB-like"/>
</dbReference>
<dbReference type="AlphaFoldDB" id="A0A1G1W5P3"/>
<evidence type="ECO:0008006" key="3">
    <source>
        <dbReference type="Google" id="ProtNLM"/>
    </source>
</evidence>
<dbReference type="STRING" id="1802593.A2172_03430"/>
<protein>
    <recommendedName>
        <fullName evidence="3">Addiction module toxin RelE</fullName>
    </recommendedName>
</protein>
<name>A0A1G1W5P3_9BACT</name>
<dbReference type="Gene3D" id="3.30.2310.20">
    <property type="entry name" value="RelE-like"/>
    <property type="match status" value="1"/>
</dbReference>
<dbReference type="Proteomes" id="UP000176631">
    <property type="component" value="Unassembled WGS sequence"/>
</dbReference>
<evidence type="ECO:0000313" key="2">
    <source>
        <dbReference type="Proteomes" id="UP000176631"/>
    </source>
</evidence>
<sequence>MVDKRVNQFVETLADTDQGRIVGYFDLFNQYQFTLPGKYLKKLDKNLWELRPGNIRLILGKVKSRIIVVNAFKKKSQKTPKNEIETAKKRLGEYKI</sequence>
<dbReference type="EMBL" id="MHCP01000030">
    <property type="protein sequence ID" value="OGY23012.1"/>
    <property type="molecule type" value="Genomic_DNA"/>
</dbReference>
<reference evidence="1 2" key="1">
    <citation type="journal article" date="2016" name="Nat. Commun.">
        <title>Thousands of microbial genomes shed light on interconnected biogeochemical processes in an aquifer system.</title>
        <authorList>
            <person name="Anantharaman K."/>
            <person name="Brown C.T."/>
            <person name="Hug L.A."/>
            <person name="Sharon I."/>
            <person name="Castelle C.J."/>
            <person name="Probst A.J."/>
            <person name="Thomas B.C."/>
            <person name="Singh A."/>
            <person name="Wilkins M.J."/>
            <person name="Karaoz U."/>
            <person name="Brodie E.L."/>
            <person name="Williams K.H."/>
            <person name="Hubbard S.S."/>
            <person name="Banfield J.F."/>
        </authorList>
    </citation>
    <scope>NUCLEOTIDE SEQUENCE [LARGE SCALE GENOMIC DNA]</scope>
</reference>
<proteinExistence type="predicted"/>
<gene>
    <name evidence="1" type="ORF">A2172_03430</name>
</gene>
<accession>A0A1G1W5P3</accession>
<comment type="caution">
    <text evidence="1">The sequence shown here is derived from an EMBL/GenBank/DDBJ whole genome shotgun (WGS) entry which is preliminary data.</text>
</comment>
<evidence type="ECO:0000313" key="1">
    <source>
        <dbReference type="EMBL" id="OGY23012.1"/>
    </source>
</evidence>
<organism evidence="1 2">
    <name type="scientific">Candidatus Woykebacteria bacterium RBG_13_40_15</name>
    <dbReference type="NCBI Taxonomy" id="1802593"/>
    <lineage>
        <taxon>Bacteria</taxon>
        <taxon>Candidatus Woykeibacteriota</taxon>
    </lineage>
</organism>
<dbReference type="Pfam" id="PF05973">
    <property type="entry name" value="Gp49"/>
    <property type="match status" value="1"/>
</dbReference>
<dbReference type="InterPro" id="IPR035093">
    <property type="entry name" value="RelE/ParE_toxin_dom_sf"/>
</dbReference>